<keyword evidence="3" id="KW-1185">Reference proteome</keyword>
<organism evidence="2 3">
    <name type="scientific">Symbiodinium microadriaticum</name>
    <name type="common">Dinoflagellate</name>
    <name type="synonym">Zooxanthella microadriatica</name>
    <dbReference type="NCBI Taxonomy" id="2951"/>
    <lineage>
        <taxon>Eukaryota</taxon>
        <taxon>Sar</taxon>
        <taxon>Alveolata</taxon>
        <taxon>Dinophyceae</taxon>
        <taxon>Suessiales</taxon>
        <taxon>Symbiodiniaceae</taxon>
        <taxon>Symbiodinium</taxon>
    </lineage>
</organism>
<accession>A0A1Q9CHZ0</accession>
<feature type="compositionally biased region" description="Basic and acidic residues" evidence="1">
    <location>
        <begin position="201"/>
        <end position="230"/>
    </location>
</feature>
<dbReference type="OMA" id="EAMATHI"/>
<feature type="compositionally biased region" description="Polar residues" evidence="1">
    <location>
        <begin position="236"/>
        <end position="253"/>
    </location>
</feature>
<gene>
    <name evidence="2" type="ORF">AK812_SmicGene36875</name>
</gene>
<evidence type="ECO:0000256" key="1">
    <source>
        <dbReference type="SAM" id="MobiDB-lite"/>
    </source>
</evidence>
<dbReference type="AlphaFoldDB" id="A0A1Q9CHZ0"/>
<comment type="caution">
    <text evidence="2">The sequence shown here is derived from an EMBL/GenBank/DDBJ whole genome shotgun (WGS) entry which is preliminary data.</text>
</comment>
<dbReference type="EMBL" id="LSRX01001190">
    <property type="protein sequence ID" value="OLP82467.1"/>
    <property type="molecule type" value="Genomic_DNA"/>
</dbReference>
<name>A0A1Q9CHZ0_SYMMI</name>
<dbReference type="Proteomes" id="UP000186817">
    <property type="component" value="Unassembled WGS sequence"/>
</dbReference>
<evidence type="ECO:0000313" key="2">
    <source>
        <dbReference type="EMBL" id="OLP82467.1"/>
    </source>
</evidence>
<proteinExistence type="predicted"/>
<feature type="region of interest" description="Disordered" evidence="1">
    <location>
        <begin position="200"/>
        <end position="258"/>
    </location>
</feature>
<evidence type="ECO:0000313" key="3">
    <source>
        <dbReference type="Proteomes" id="UP000186817"/>
    </source>
</evidence>
<reference evidence="2 3" key="1">
    <citation type="submission" date="2016-02" db="EMBL/GenBank/DDBJ databases">
        <title>Genome analysis of coral dinoflagellate symbionts highlights evolutionary adaptations to a symbiotic lifestyle.</title>
        <authorList>
            <person name="Aranda M."/>
            <person name="Li Y."/>
            <person name="Liew Y.J."/>
            <person name="Baumgarten S."/>
            <person name="Simakov O."/>
            <person name="Wilson M."/>
            <person name="Piel J."/>
            <person name="Ashoor H."/>
            <person name="Bougouffa S."/>
            <person name="Bajic V.B."/>
            <person name="Ryu T."/>
            <person name="Ravasi T."/>
            <person name="Bayer T."/>
            <person name="Micklem G."/>
            <person name="Kim H."/>
            <person name="Bhak J."/>
            <person name="Lajeunesse T.C."/>
            <person name="Voolstra C.R."/>
        </authorList>
    </citation>
    <scope>NUCLEOTIDE SEQUENCE [LARGE SCALE GENOMIC DNA]</scope>
    <source>
        <strain evidence="2 3">CCMP2467</strain>
    </source>
</reference>
<dbReference type="OrthoDB" id="414979at2759"/>
<protein>
    <submittedName>
        <fullName evidence="2">Uncharacterized protein</fullName>
    </submittedName>
</protein>
<sequence length="495" mass="56396">MAWRNVSSFRQRARNAEQITQQLKTEITQKLVKRTYDQLSAFDDHVRAVKEKAAREEAEEEAELIRLSEGWARARAVQFERLIQADTASEVSSTKSATGSMSRYRSDSVLPAHVRLDNSEILHAQRPPSPLHVHDYGGISVRPRSYQQQVRNRHGGPARPAYRQEFCGVYFPGPDCKQGPYGTSMIEPCLMPPRCWVKGSEPPHRHPKDAADLRPRTAEGRDRPVRKGKADAVIQQHRQQTKSRVPTNNAHRSCTQHRAHCVRKRDQERFVEAVRFEQGHFEGRFADPLIKNSGYPNDEMLNETHAIGAEDSTPDGSPQLAWGLEAGETYEAMATHIFLGLHQAMREHHARLPHLFKPVNRGVPGVLEPAEFLEGLQRLRIVEKGQVSIQQLLEVMYELDPDFDGRIILSHVRKCIAATRALVNASQPGASENDLTNLLPADAYCQRVPVQRVVVERQPKSIWDFERSYEKFRNQQHELLIIHNERDSKVSPDMS</sequence>